<reference evidence="3 4" key="1">
    <citation type="journal article" date="2024" name="Nat. Commun.">
        <title>Phylogenomics reveals the evolutionary origins of lichenization in chlorophyte algae.</title>
        <authorList>
            <person name="Puginier C."/>
            <person name="Libourel C."/>
            <person name="Otte J."/>
            <person name="Skaloud P."/>
            <person name="Haon M."/>
            <person name="Grisel S."/>
            <person name="Petersen M."/>
            <person name="Berrin J.G."/>
            <person name="Delaux P.M."/>
            <person name="Dal Grande F."/>
            <person name="Keller J."/>
        </authorList>
    </citation>
    <scope>NUCLEOTIDE SEQUENCE [LARGE SCALE GENOMIC DNA]</scope>
    <source>
        <strain evidence="3 4">SAG 2043</strain>
    </source>
</reference>
<dbReference type="GO" id="GO:0003677">
    <property type="term" value="F:DNA binding"/>
    <property type="evidence" value="ECO:0007669"/>
    <property type="project" value="UniProtKB-KW"/>
</dbReference>
<feature type="domain" description="Cas12f1-like TNB" evidence="2">
    <location>
        <begin position="104"/>
        <end position="158"/>
    </location>
</feature>
<dbReference type="EMBL" id="JALJOR010000011">
    <property type="protein sequence ID" value="KAK9808930.1"/>
    <property type="molecule type" value="Genomic_DNA"/>
</dbReference>
<evidence type="ECO:0000313" key="4">
    <source>
        <dbReference type="Proteomes" id="UP001489004"/>
    </source>
</evidence>
<keyword evidence="4" id="KW-1185">Reference proteome</keyword>
<name>A0AAW1PGJ0_9CHLO</name>
<evidence type="ECO:0000256" key="1">
    <source>
        <dbReference type="ARBA" id="ARBA00023125"/>
    </source>
</evidence>
<dbReference type="InterPro" id="IPR010095">
    <property type="entry name" value="Cas12f1-like_TNB"/>
</dbReference>
<organism evidence="3 4">
    <name type="scientific">[Myrmecia] bisecta</name>
    <dbReference type="NCBI Taxonomy" id="41462"/>
    <lineage>
        <taxon>Eukaryota</taxon>
        <taxon>Viridiplantae</taxon>
        <taxon>Chlorophyta</taxon>
        <taxon>core chlorophytes</taxon>
        <taxon>Trebouxiophyceae</taxon>
        <taxon>Trebouxiales</taxon>
        <taxon>Trebouxiaceae</taxon>
        <taxon>Myrmecia</taxon>
    </lineage>
</organism>
<keyword evidence="1" id="KW-0238">DNA-binding</keyword>
<dbReference type="Pfam" id="PF07282">
    <property type="entry name" value="Cas12f1-like_TNB"/>
    <property type="match status" value="1"/>
</dbReference>
<protein>
    <recommendedName>
        <fullName evidence="2">Cas12f1-like TNB domain-containing protein</fullName>
    </recommendedName>
</protein>
<evidence type="ECO:0000313" key="3">
    <source>
        <dbReference type="EMBL" id="KAK9808930.1"/>
    </source>
</evidence>
<dbReference type="Proteomes" id="UP001489004">
    <property type="component" value="Unassembled WGS sequence"/>
</dbReference>
<comment type="caution">
    <text evidence="3">The sequence shown here is derived from an EMBL/GenBank/DDBJ whole genome shotgun (WGS) entry which is preliminary data.</text>
</comment>
<evidence type="ECO:0000259" key="2">
    <source>
        <dbReference type="Pfam" id="PF07282"/>
    </source>
</evidence>
<sequence>MEHAATVLIKKAEFQRQAAYKKQNDGKALRKRGRAQYEEEAAQQPITGVWGGVHCVRHQEARPQAARVEGAPPGLGAAKLSASSRGHAPGCVGGLRATLPDYAHVVNVDEFRTSKVCPDCDTATLFNINAPVGRPIWAVLKCSSCGKLWNRDTVGTHNMERITLAWLIIEPRPASLCRPGSLPVGAGE</sequence>
<dbReference type="AlphaFoldDB" id="A0AAW1PGJ0"/>
<gene>
    <name evidence="3" type="ORF">WJX72_006564</name>
</gene>
<accession>A0AAW1PGJ0</accession>
<proteinExistence type="predicted"/>